<organism evidence="6 7">
    <name type="scientific">Acetobacterium wieringae</name>
    <dbReference type="NCBI Taxonomy" id="52694"/>
    <lineage>
        <taxon>Bacteria</taxon>
        <taxon>Bacillati</taxon>
        <taxon>Bacillota</taxon>
        <taxon>Clostridia</taxon>
        <taxon>Eubacteriales</taxon>
        <taxon>Eubacteriaceae</taxon>
        <taxon>Acetobacterium</taxon>
    </lineage>
</organism>
<dbReference type="GO" id="GO:0006310">
    <property type="term" value="P:DNA recombination"/>
    <property type="evidence" value="ECO:0007669"/>
    <property type="project" value="UniProtKB-KW"/>
</dbReference>
<dbReference type="PANTHER" id="PTHR30349">
    <property type="entry name" value="PHAGE INTEGRASE-RELATED"/>
    <property type="match status" value="1"/>
</dbReference>
<dbReference type="PANTHER" id="PTHR30349:SF41">
    <property type="entry name" value="INTEGRASE_RECOMBINASE PROTEIN MJ0367-RELATED"/>
    <property type="match status" value="1"/>
</dbReference>
<keyword evidence="4" id="KW-0812">Transmembrane</keyword>
<comment type="caution">
    <text evidence="6">The sequence shown here is derived from an EMBL/GenBank/DDBJ whole genome shotgun (WGS) entry which is preliminary data.</text>
</comment>
<keyword evidence="4" id="KW-1133">Transmembrane helix</keyword>
<comment type="similarity">
    <text evidence="1">Belongs to the 'phage' integrase family.</text>
</comment>
<reference evidence="6 7" key="1">
    <citation type="submission" date="2015-09" db="EMBL/GenBank/DDBJ databases">
        <title>Genome sequence of Acetobacterium wieringae DSM 1911.</title>
        <authorList>
            <person name="Poehlein A."/>
            <person name="Bengelsdorf F.R."/>
            <person name="Schiel-Bengelsdorf B."/>
            <person name="Duerre P."/>
            <person name="Daniel R."/>
        </authorList>
    </citation>
    <scope>NUCLEOTIDE SEQUENCE [LARGE SCALE GENOMIC DNA]</scope>
    <source>
        <strain evidence="6 7">DSM 1911</strain>
    </source>
</reference>
<evidence type="ECO:0000256" key="3">
    <source>
        <dbReference type="ARBA" id="ARBA00023172"/>
    </source>
</evidence>
<dbReference type="PROSITE" id="PS51898">
    <property type="entry name" value="TYR_RECOMBINASE"/>
    <property type="match status" value="1"/>
</dbReference>
<evidence type="ECO:0000256" key="4">
    <source>
        <dbReference type="SAM" id="Phobius"/>
    </source>
</evidence>
<protein>
    <submittedName>
        <fullName evidence="6">Tyrosine recombinase XerD</fullName>
    </submittedName>
</protein>
<gene>
    <name evidence="6" type="primary">xerD_4</name>
    <name evidence="6" type="ORF">ACWI_26730</name>
</gene>
<dbReference type="SUPFAM" id="SSF56349">
    <property type="entry name" value="DNA breaking-rejoining enzymes"/>
    <property type="match status" value="1"/>
</dbReference>
<feature type="domain" description="Tyr recombinase" evidence="5">
    <location>
        <begin position="56"/>
        <end position="255"/>
    </location>
</feature>
<accession>A0A1F2PH33</accession>
<dbReference type="AlphaFoldDB" id="A0A1F2PH33"/>
<dbReference type="Pfam" id="PF00589">
    <property type="entry name" value="Phage_integrase"/>
    <property type="match status" value="1"/>
</dbReference>
<sequence>MSFARNGFLQYCAFSNLQYYGFLLCNFLHFYFTINIGYDAYVPIHIDNKRSRRSKYVAYVFTHQEISAIISCSDKIYPHRRSTMHLVMPILVRLLYCTGLRINEALKLQLAHVDLVNGILRIEHAKFDKDRLIPLSPSMRNVLEQYCEMLHPLYLPDDYLFIGIAREPYSHHAIYYRFRELLQQAGIPHAGRGNGPRIHDIRHTFCCHTLQKSVADDVDLNAVLPILSVYLGHESIAATSQYLKMTAEVYPAVMEAVNSVCSFVIPVVNK</sequence>
<keyword evidence="4" id="KW-0472">Membrane</keyword>
<keyword evidence="2" id="KW-0238">DNA-binding</keyword>
<keyword evidence="3" id="KW-0233">DNA recombination</keyword>
<dbReference type="InterPro" id="IPR013762">
    <property type="entry name" value="Integrase-like_cat_sf"/>
</dbReference>
<dbReference type="Gene3D" id="1.10.443.10">
    <property type="entry name" value="Intergrase catalytic core"/>
    <property type="match status" value="1"/>
</dbReference>
<dbReference type="EMBL" id="LKEU01000035">
    <property type="protein sequence ID" value="OFV70031.1"/>
    <property type="molecule type" value="Genomic_DNA"/>
</dbReference>
<dbReference type="InterPro" id="IPR002104">
    <property type="entry name" value="Integrase_catalytic"/>
</dbReference>
<evidence type="ECO:0000256" key="2">
    <source>
        <dbReference type="ARBA" id="ARBA00023125"/>
    </source>
</evidence>
<evidence type="ECO:0000256" key="1">
    <source>
        <dbReference type="ARBA" id="ARBA00008857"/>
    </source>
</evidence>
<dbReference type="GO" id="GO:0015074">
    <property type="term" value="P:DNA integration"/>
    <property type="evidence" value="ECO:0007669"/>
    <property type="project" value="InterPro"/>
</dbReference>
<dbReference type="InterPro" id="IPR050090">
    <property type="entry name" value="Tyrosine_recombinase_XerCD"/>
</dbReference>
<dbReference type="Proteomes" id="UP000176244">
    <property type="component" value="Unassembled WGS sequence"/>
</dbReference>
<evidence type="ECO:0000313" key="7">
    <source>
        <dbReference type="Proteomes" id="UP000176244"/>
    </source>
</evidence>
<proteinExistence type="inferred from homology"/>
<dbReference type="STRING" id="52694.ACWI_26730"/>
<evidence type="ECO:0000313" key="6">
    <source>
        <dbReference type="EMBL" id="OFV70031.1"/>
    </source>
</evidence>
<name>A0A1F2PH33_9FIRM</name>
<feature type="transmembrane region" description="Helical" evidence="4">
    <location>
        <begin position="20"/>
        <end position="44"/>
    </location>
</feature>
<evidence type="ECO:0000259" key="5">
    <source>
        <dbReference type="PROSITE" id="PS51898"/>
    </source>
</evidence>
<dbReference type="InterPro" id="IPR011010">
    <property type="entry name" value="DNA_brk_join_enz"/>
</dbReference>
<dbReference type="GO" id="GO:0003677">
    <property type="term" value="F:DNA binding"/>
    <property type="evidence" value="ECO:0007669"/>
    <property type="project" value="UniProtKB-KW"/>
</dbReference>